<dbReference type="AlphaFoldDB" id="A0A229T8V1"/>
<dbReference type="Proteomes" id="UP000215199">
    <property type="component" value="Unassembled WGS sequence"/>
</dbReference>
<gene>
    <name evidence="2" type="ORF">CF165_14790</name>
</gene>
<dbReference type="OrthoDB" id="9928510at2"/>
<evidence type="ECO:0000256" key="1">
    <source>
        <dbReference type="SAM" id="Phobius"/>
    </source>
</evidence>
<dbReference type="EMBL" id="NMUL01000012">
    <property type="protein sequence ID" value="OXM67676.1"/>
    <property type="molecule type" value="Genomic_DNA"/>
</dbReference>
<organism evidence="2 3">
    <name type="scientific">Amycolatopsis vastitatis</name>
    <dbReference type="NCBI Taxonomy" id="1905142"/>
    <lineage>
        <taxon>Bacteria</taxon>
        <taxon>Bacillati</taxon>
        <taxon>Actinomycetota</taxon>
        <taxon>Actinomycetes</taxon>
        <taxon>Pseudonocardiales</taxon>
        <taxon>Pseudonocardiaceae</taxon>
        <taxon>Amycolatopsis</taxon>
    </lineage>
</organism>
<feature type="transmembrane region" description="Helical" evidence="1">
    <location>
        <begin position="42"/>
        <end position="60"/>
    </location>
</feature>
<sequence length="122" mass="12225">MSATPAPRAALAWWGATACWFLGTLAGRLAGSDTAVTGAVPLPVAVLVFGVCAGLWALLVYGVHRGVKGTRVALGIAGALGIVDLVVQLVGDAVTGNAVHGGFFLAALALSSAGFVLLFRPR</sequence>
<keyword evidence="1" id="KW-0812">Transmembrane</keyword>
<name>A0A229T8V1_9PSEU</name>
<reference evidence="3" key="1">
    <citation type="submission" date="2017-07" db="EMBL/GenBank/DDBJ databases">
        <title>Comparative genome mining reveals phylogenetic distribution patterns of secondary metabolites in Amycolatopsis.</title>
        <authorList>
            <person name="Adamek M."/>
            <person name="Alanjary M."/>
            <person name="Sales-Ortells H."/>
            <person name="Goodfellow M."/>
            <person name="Bull A.T."/>
            <person name="Kalinowski J."/>
            <person name="Ziemert N."/>
        </authorList>
    </citation>
    <scope>NUCLEOTIDE SEQUENCE [LARGE SCALE GENOMIC DNA]</scope>
    <source>
        <strain evidence="3">H5</strain>
    </source>
</reference>
<keyword evidence="1" id="KW-0472">Membrane</keyword>
<feature type="transmembrane region" description="Helical" evidence="1">
    <location>
        <begin position="97"/>
        <end position="119"/>
    </location>
</feature>
<keyword evidence="1" id="KW-1133">Transmembrane helix</keyword>
<protein>
    <submittedName>
        <fullName evidence="2">Uncharacterized protein</fullName>
    </submittedName>
</protein>
<keyword evidence="3" id="KW-1185">Reference proteome</keyword>
<accession>A0A229T8V1</accession>
<evidence type="ECO:0000313" key="2">
    <source>
        <dbReference type="EMBL" id="OXM67676.1"/>
    </source>
</evidence>
<dbReference type="RefSeq" id="WP_093948079.1">
    <property type="nucleotide sequence ID" value="NZ_NMUL01000012.1"/>
</dbReference>
<comment type="caution">
    <text evidence="2">The sequence shown here is derived from an EMBL/GenBank/DDBJ whole genome shotgun (WGS) entry which is preliminary data.</text>
</comment>
<proteinExistence type="predicted"/>
<feature type="transmembrane region" description="Helical" evidence="1">
    <location>
        <begin position="72"/>
        <end position="91"/>
    </location>
</feature>
<evidence type="ECO:0000313" key="3">
    <source>
        <dbReference type="Proteomes" id="UP000215199"/>
    </source>
</evidence>